<dbReference type="Pfam" id="PF22224">
    <property type="entry name" value="AbpA-like"/>
    <property type="match status" value="1"/>
</dbReference>
<accession>S9SE89</accession>
<dbReference type="EMBL" id="ASXA01000006">
    <property type="protein sequence ID" value="EPX88445.1"/>
    <property type="molecule type" value="Genomic_DNA"/>
</dbReference>
<dbReference type="AlphaFoldDB" id="S9SE89"/>
<dbReference type="Proteomes" id="UP000015340">
    <property type="component" value="Unassembled WGS sequence"/>
</dbReference>
<keyword evidence="2" id="KW-0732">Signal</keyword>
<dbReference type="NCBIfam" id="NF040523">
    <property type="entry name" value="adhesin_AbpA"/>
    <property type="match status" value="1"/>
</dbReference>
<dbReference type="PATRIC" id="fig|1333865.3.peg.1610"/>
<feature type="chain" id="PRO_5004556480" description="Amylase-binding protein" evidence="2">
    <location>
        <begin position="24"/>
        <end position="210"/>
    </location>
</feature>
<feature type="compositionally biased region" description="Basic and acidic residues" evidence="1">
    <location>
        <begin position="139"/>
        <end position="152"/>
    </location>
</feature>
<feature type="region of interest" description="Disordered" evidence="1">
    <location>
        <begin position="139"/>
        <end position="210"/>
    </location>
</feature>
<name>S9SE89_STROR</name>
<evidence type="ECO:0000313" key="4">
    <source>
        <dbReference type="Proteomes" id="UP000015340"/>
    </source>
</evidence>
<evidence type="ECO:0008006" key="5">
    <source>
        <dbReference type="Google" id="ProtNLM"/>
    </source>
</evidence>
<protein>
    <recommendedName>
        <fullName evidence="5">Amylase-binding protein</fullName>
    </recommendedName>
</protein>
<proteinExistence type="predicted"/>
<dbReference type="RefSeq" id="WP_007522539.1">
    <property type="nucleotide sequence ID" value="NZ_ASXA01000006.1"/>
</dbReference>
<evidence type="ECO:0000256" key="2">
    <source>
        <dbReference type="SAM" id="SignalP"/>
    </source>
</evidence>
<organism evidence="3 4">
    <name type="scientific">Streptococcus oralis subsp. tigurinus 2426</name>
    <dbReference type="NCBI Taxonomy" id="1333865"/>
    <lineage>
        <taxon>Bacteria</taxon>
        <taxon>Bacillati</taxon>
        <taxon>Bacillota</taxon>
        <taxon>Bacilli</taxon>
        <taxon>Lactobacillales</taxon>
        <taxon>Streptococcaceae</taxon>
        <taxon>Streptococcus</taxon>
    </lineage>
</organism>
<dbReference type="InterPro" id="IPR053991">
    <property type="entry name" value="AbpA-like"/>
</dbReference>
<feature type="compositionally biased region" description="Basic and acidic residues" evidence="1">
    <location>
        <begin position="167"/>
        <end position="194"/>
    </location>
</feature>
<evidence type="ECO:0000313" key="3">
    <source>
        <dbReference type="EMBL" id="EPX88445.1"/>
    </source>
</evidence>
<reference evidence="3 4" key="1">
    <citation type="journal article" date="2014" name="J. Clin. Microbiol.">
        <title>Characterization of Streptococcus tigurinus Small-Colony Variants Causing Prosthetic Joint Infection by Comparative Whole-Genome Analyses.</title>
        <authorList>
            <person name="Zbinden A."/>
            <person name="Quiblier C."/>
            <person name="Hernandez D."/>
            <person name="Herzog K."/>
            <person name="Bodler P."/>
            <person name="Senn M.M."/>
            <person name="Gizard Y."/>
            <person name="Schrenzel J."/>
            <person name="Francois P."/>
        </authorList>
    </citation>
    <scope>NUCLEOTIDE SEQUENCE [LARGE SCALE GENOMIC DNA]</scope>
    <source>
        <strain evidence="3 4">2426</strain>
    </source>
</reference>
<feature type="compositionally biased region" description="Low complexity" evidence="1">
    <location>
        <begin position="153"/>
        <end position="165"/>
    </location>
</feature>
<evidence type="ECO:0000256" key="1">
    <source>
        <dbReference type="SAM" id="MobiDB-lite"/>
    </source>
</evidence>
<feature type="signal peptide" evidence="2">
    <location>
        <begin position="1"/>
        <end position="23"/>
    </location>
</feature>
<gene>
    <name evidence="3" type="ORF">L698_08195</name>
</gene>
<sequence>MKKVLLSSVVALAVFSAAAPAFADINGGANTPGAYDSREAYENQSEFVSARTVEEYLNGHMEDIKAEAAQDPAVVAAKAELDAVEGGSHLYGEKKAAYEAAFNTAFLNVRNKYVQQFQTVQNTAKKKEGRYYILNETPEQKNARYEKEHGKAAADQAAADQAAADKPSAKPEEGKPGVADQAKKSAEAAKKAGVDAKAGQKALPKTHAAK</sequence>
<comment type="caution">
    <text evidence="3">The sequence shown here is derived from an EMBL/GenBank/DDBJ whole genome shotgun (WGS) entry which is preliminary data.</text>
</comment>
<dbReference type="NCBIfam" id="NF040524">
    <property type="entry name" value="LPKTxAVK"/>
    <property type="match status" value="1"/>
</dbReference>